<dbReference type="PROSITE" id="PS50111">
    <property type="entry name" value="CHEMOTAXIS_TRANSDUC_2"/>
    <property type="match status" value="1"/>
</dbReference>
<gene>
    <name evidence="6" type="ORF">HNR48_003563</name>
</gene>
<proteinExistence type="predicted"/>
<dbReference type="InterPro" id="IPR004089">
    <property type="entry name" value="MCPsignal_dom"/>
</dbReference>
<dbReference type="Pfam" id="PF13682">
    <property type="entry name" value="CZB"/>
    <property type="match status" value="1"/>
</dbReference>
<dbReference type="GO" id="GO:0006935">
    <property type="term" value="P:chemotaxis"/>
    <property type="evidence" value="ECO:0007669"/>
    <property type="project" value="UniProtKB-ARBA"/>
</dbReference>
<evidence type="ECO:0000256" key="1">
    <source>
        <dbReference type="ARBA" id="ARBA00004370"/>
    </source>
</evidence>
<evidence type="ECO:0000256" key="4">
    <source>
        <dbReference type="SAM" id="Phobius"/>
    </source>
</evidence>
<dbReference type="EMBL" id="JACHHT010000003">
    <property type="protein sequence ID" value="MBB6523261.1"/>
    <property type="molecule type" value="Genomic_DNA"/>
</dbReference>
<dbReference type="PANTHER" id="PTHR32089:SF112">
    <property type="entry name" value="LYSOZYME-LIKE PROTEIN-RELATED"/>
    <property type="match status" value="1"/>
</dbReference>
<evidence type="ECO:0000256" key="3">
    <source>
        <dbReference type="PROSITE-ProRule" id="PRU00284"/>
    </source>
</evidence>
<feature type="domain" description="Methyl-accepting transducer" evidence="5">
    <location>
        <begin position="195"/>
        <end position="366"/>
    </location>
</feature>
<dbReference type="SUPFAM" id="SSF58104">
    <property type="entry name" value="Methyl-accepting chemotaxis protein (MCP) signaling domain"/>
    <property type="match status" value="1"/>
</dbReference>
<name>A0A7X0MX19_9GAMM</name>
<keyword evidence="2 3" id="KW-0807">Transducer</keyword>
<protein>
    <submittedName>
        <fullName evidence="6">Methyl-accepting chemotaxis protein</fullName>
    </submittedName>
</protein>
<comment type="subcellular location">
    <subcellularLocation>
        <location evidence="1">Membrane</location>
    </subcellularLocation>
</comment>
<evidence type="ECO:0000259" key="5">
    <source>
        <dbReference type="PROSITE" id="PS50111"/>
    </source>
</evidence>
<sequence>MNHNATTRSAPEFTNRISDRIPFLRTRVKLAMCILLALVWLSNGLAFVFIEPNWWLFSAPVLSLFVGFWIYRFTKQMFNLIETVQATMESANKGAFHKRIVTTVGMGELGKVAWELNDLLDRVESYFKEVNSCFSYVARGSYDRKALYKGLPGQLRNSLCSINTSIDRMREGMNLLAANELHSELHSLNTINLIQNLKANQADLDRISRQVHEVASIANGSGEAARDSQHEVDNMATQLSEINSSIQEVAQVVKALGADSERVSASLSIITEIADQTSLLALNAAIEAARAGEQGRGFAVVAEEVKALSNRTKEAAIEVSSTMSTFSSRVQEMVNKAESSSGSASVISEQVESFKQRFSEFSESAETTCRYLSNAKDRTFGTLAKLDHIIFKQNGYLALDDSCERKEEIAAVLVDHTNCRMGQWYYKGDGANSFSHLAAYRKLEAPHTTVHKAVREAVGLRDANWRFVPEIRQQIVDHMRTAETQSDEILRRIDEMMEQKHAS</sequence>
<evidence type="ECO:0000313" key="7">
    <source>
        <dbReference type="Proteomes" id="UP000528457"/>
    </source>
</evidence>
<dbReference type="Gene3D" id="1.20.120.30">
    <property type="entry name" value="Aspartate receptor, ligand-binding domain"/>
    <property type="match status" value="1"/>
</dbReference>
<dbReference type="Proteomes" id="UP000528457">
    <property type="component" value="Unassembled WGS sequence"/>
</dbReference>
<dbReference type="AlphaFoldDB" id="A0A7X0MX19"/>
<dbReference type="RefSeq" id="WP_166843643.1">
    <property type="nucleotide sequence ID" value="NZ_JAAONY010000003.1"/>
</dbReference>
<keyword evidence="4" id="KW-0812">Transmembrane</keyword>
<reference evidence="6 7" key="1">
    <citation type="submission" date="2020-08" db="EMBL/GenBank/DDBJ databases">
        <title>Genomic Encyclopedia of Type Strains, Phase IV (KMG-IV): sequencing the most valuable type-strain genomes for metagenomic binning, comparative biology and taxonomic classification.</title>
        <authorList>
            <person name="Goeker M."/>
        </authorList>
    </citation>
    <scope>NUCLEOTIDE SEQUENCE [LARGE SCALE GENOMIC DNA]</scope>
    <source>
        <strain evidence="6 7">DSM 22368</strain>
    </source>
</reference>
<evidence type="ECO:0000256" key="2">
    <source>
        <dbReference type="ARBA" id="ARBA00023224"/>
    </source>
</evidence>
<dbReference type="Pfam" id="PF00015">
    <property type="entry name" value="MCPsignal"/>
    <property type="match status" value="1"/>
</dbReference>
<dbReference type="GO" id="GO:0007165">
    <property type="term" value="P:signal transduction"/>
    <property type="evidence" value="ECO:0007669"/>
    <property type="project" value="UniProtKB-KW"/>
</dbReference>
<dbReference type="PANTHER" id="PTHR32089">
    <property type="entry name" value="METHYL-ACCEPTING CHEMOTAXIS PROTEIN MCPB"/>
    <property type="match status" value="1"/>
</dbReference>
<keyword evidence="4" id="KW-1133">Transmembrane helix</keyword>
<keyword evidence="7" id="KW-1185">Reference proteome</keyword>
<dbReference type="InterPro" id="IPR025991">
    <property type="entry name" value="Chemoreceptor_zinc-bind_dom"/>
</dbReference>
<feature type="transmembrane region" description="Helical" evidence="4">
    <location>
        <begin position="54"/>
        <end position="71"/>
    </location>
</feature>
<comment type="caution">
    <text evidence="6">The sequence shown here is derived from an EMBL/GenBank/DDBJ whole genome shotgun (WGS) entry which is preliminary data.</text>
</comment>
<dbReference type="Gene3D" id="1.20.120.1530">
    <property type="match status" value="1"/>
</dbReference>
<evidence type="ECO:0000313" key="6">
    <source>
        <dbReference type="EMBL" id="MBB6523261.1"/>
    </source>
</evidence>
<feature type="transmembrane region" description="Helical" evidence="4">
    <location>
        <begin position="30"/>
        <end position="48"/>
    </location>
</feature>
<dbReference type="InParanoid" id="A0A7X0MX19"/>
<organism evidence="6 7">
    <name type="scientific">Pseudoteredinibacter isoporae</name>
    <dbReference type="NCBI Taxonomy" id="570281"/>
    <lineage>
        <taxon>Bacteria</taxon>
        <taxon>Pseudomonadati</taxon>
        <taxon>Pseudomonadota</taxon>
        <taxon>Gammaproteobacteria</taxon>
        <taxon>Cellvibrionales</taxon>
        <taxon>Cellvibrionaceae</taxon>
        <taxon>Pseudoteredinibacter</taxon>
    </lineage>
</organism>
<dbReference type="GO" id="GO:0016020">
    <property type="term" value="C:membrane"/>
    <property type="evidence" value="ECO:0007669"/>
    <property type="project" value="UniProtKB-SubCell"/>
</dbReference>
<accession>A0A7X0MX19</accession>
<keyword evidence="4" id="KW-0472">Membrane</keyword>
<dbReference type="SMART" id="SM00283">
    <property type="entry name" value="MA"/>
    <property type="match status" value="1"/>
</dbReference>
<dbReference type="Gene3D" id="1.10.287.950">
    <property type="entry name" value="Methyl-accepting chemotaxis protein"/>
    <property type="match status" value="1"/>
</dbReference>